<dbReference type="STRING" id="906689.A0A2I0XDF5"/>
<dbReference type="Proteomes" id="UP000233837">
    <property type="component" value="Unassembled WGS sequence"/>
</dbReference>
<gene>
    <name evidence="1" type="ORF">MA16_Dca001755</name>
</gene>
<organism evidence="1 2">
    <name type="scientific">Dendrobium catenatum</name>
    <dbReference type="NCBI Taxonomy" id="906689"/>
    <lineage>
        <taxon>Eukaryota</taxon>
        <taxon>Viridiplantae</taxon>
        <taxon>Streptophyta</taxon>
        <taxon>Embryophyta</taxon>
        <taxon>Tracheophyta</taxon>
        <taxon>Spermatophyta</taxon>
        <taxon>Magnoliopsida</taxon>
        <taxon>Liliopsida</taxon>
        <taxon>Asparagales</taxon>
        <taxon>Orchidaceae</taxon>
        <taxon>Epidendroideae</taxon>
        <taxon>Malaxideae</taxon>
        <taxon>Dendrobiinae</taxon>
        <taxon>Dendrobium</taxon>
    </lineage>
</organism>
<evidence type="ECO:0000313" key="2">
    <source>
        <dbReference type="Proteomes" id="UP000233837"/>
    </source>
</evidence>
<protein>
    <submittedName>
        <fullName evidence="1">Uncharacterized protein</fullName>
    </submittedName>
</protein>
<dbReference type="EMBL" id="KZ501954">
    <property type="protein sequence ID" value="PKU85924.1"/>
    <property type="molecule type" value="Genomic_DNA"/>
</dbReference>
<accession>A0A2I0XDF5</accession>
<reference evidence="1 2" key="1">
    <citation type="journal article" date="2016" name="Sci. Rep.">
        <title>The Dendrobium catenatum Lindl. genome sequence provides insights into polysaccharide synthase, floral development and adaptive evolution.</title>
        <authorList>
            <person name="Zhang G.Q."/>
            <person name="Xu Q."/>
            <person name="Bian C."/>
            <person name="Tsai W.C."/>
            <person name="Yeh C.M."/>
            <person name="Liu K.W."/>
            <person name="Yoshida K."/>
            <person name="Zhang L.S."/>
            <person name="Chang S.B."/>
            <person name="Chen F."/>
            <person name="Shi Y."/>
            <person name="Su Y.Y."/>
            <person name="Zhang Y.Q."/>
            <person name="Chen L.J."/>
            <person name="Yin Y."/>
            <person name="Lin M."/>
            <person name="Huang H."/>
            <person name="Deng H."/>
            <person name="Wang Z.W."/>
            <person name="Zhu S.L."/>
            <person name="Zhao X."/>
            <person name="Deng C."/>
            <person name="Niu S.C."/>
            <person name="Huang J."/>
            <person name="Wang M."/>
            <person name="Liu G.H."/>
            <person name="Yang H.J."/>
            <person name="Xiao X.J."/>
            <person name="Hsiao Y.Y."/>
            <person name="Wu W.L."/>
            <person name="Chen Y.Y."/>
            <person name="Mitsuda N."/>
            <person name="Ohme-Takagi M."/>
            <person name="Luo Y.B."/>
            <person name="Van de Peer Y."/>
            <person name="Liu Z.J."/>
        </authorList>
    </citation>
    <scope>NUCLEOTIDE SEQUENCE [LARGE SCALE GENOMIC DNA]</scope>
    <source>
        <tissue evidence="1">The whole plant</tissue>
    </source>
</reference>
<keyword evidence="2" id="KW-1185">Reference proteome</keyword>
<evidence type="ECO:0000313" key="1">
    <source>
        <dbReference type="EMBL" id="PKU85924.1"/>
    </source>
</evidence>
<dbReference type="AlphaFoldDB" id="A0A2I0XDF5"/>
<proteinExistence type="predicted"/>
<name>A0A2I0XDF5_9ASPA</name>
<reference evidence="1 2" key="2">
    <citation type="journal article" date="2017" name="Nature">
        <title>The Apostasia genome and the evolution of orchids.</title>
        <authorList>
            <person name="Zhang G.Q."/>
            <person name="Liu K.W."/>
            <person name="Li Z."/>
            <person name="Lohaus R."/>
            <person name="Hsiao Y.Y."/>
            <person name="Niu S.C."/>
            <person name="Wang J.Y."/>
            <person name="Lin Y.C."/>
            <person name="Xu Q."/>
            <person name="Chen L.J."/>
            <person name="Yoshida K."/>
            <person name="Fujiwara S."/>
            <person name="Wang Z.W."/>
            <person name="Zhang Y.Q."/>
            <person name="Mitsuda N."/>
            <person name="Wang M."/>
            <person name="Liu G.H."/>
            <person name="Pecoraro L."/>
            <person name="Huang H.X."/>
            <person name="Xiao X.J."/>
            <person name="Lin M."/>
            <person name="Wu X.Y."/>
            <person name="Wu W.L."/>
            <person name="Chen Y.Y."/>
            <person name="Chang S.B."/>
            <person name="Sakamoto S."/>
            <person name="Ohme-Takagi M."/>
            <person name="Yagi M."/>
            <person name="Zeng S.J."/>
            <person name="Shen C.Y."/>
            <person name="Yeh C.M."/>
            <person name="Luo Y.B."/>
            <person name="Tsai W.C."/>
            <person name="Van de Peer Y."/>
            <person name="Liu Z.J."/>
        </authorList>
    </citation>
    <scope>NUCLEOTIDE SEQUENCE [LARGE SCALE GENOMIC DNA]</scope>
    <source>
        <tissue evidence="1">The whole plant</tissue>
    </source>
</reference>
<sequence>MAVAAIAHIYVFPAKPYQFMQVSPCGKVTSMQTIAKANLENKEKKPTIVEQKKACFEAPGTSITESVQDMVIGGGEHVSSPSFFKFFPTDSKVFLLLGFHVLITAVKSHELIISSSKIFSLLLVR</sequence>